<proteinExistence type="evidence at transcript level"/>
<evidence type="ECO:0000256" key="1">
    <source>
        <dbReference type="SAM" id="SignalP"/>
    </source>
</evidence>
<sequence length="87" mass="9030">SKMTSAKILLVALLAASLLVTTVLSYTSLPGHPYGNDFIRQCYGTCYINPNGSTAPGYICPPGCSCISDGYNSGVYDGPGTCWGTPS</sequence>
<accession>A0A0C9S3C3</accession>
<feature type="signal peptide" evidence="1">
    <location>
        <begin position="1"/>
        <end position="25"/>
    </location>
</feature>
<reference evidence="2" key="1">
    <citation type="journal article" date="2015" name="PLoS ONE">
        <title>An Insight into the Sialome of the Lone Star Tick, Amblyomma americanum, with a Glimpse on Its Time Dependent Gene Expression.</title>
        <authorList>
            <person name="Karim S."/>
            <person name="Ribeiro J.M."/>
        </authorList>
    </citation>
    <scope>NUCLEOTIDE SEQUENCE</scope>
    <source>
        <tissue evidence="2">Salivary gland</tissue>
    </source>
</reference>
<protein>
    <submittedName>
        <fullName evidence="2">Putative secreted protein</fullName>
    </submittedName>
</protein>
<feature type="non-terminal residue" evidence="2">
    <location>
        <position position="1"/>
    </location>
</feature>
<evidence type="ECO:0000313" key="2">
    <source>
        <dbReference type="EMBL" id="JAG91569.1"/>
    </source>
</evidence>
<name>A0A0C9S3C3_AMBAM</name>
<dbReference type="EMBL" id="GBZX01001171">
    <property type="protein sequence ID" value="JAG91569.1"/>
    <property type="molecule type" value="mRNA"/>
</dbReference>
<keyword evidence="1" id="KW-0732">Signal</keyword>
<feature type="chain" id="PRO_5002212728" evidence="1">
    <location>
        <begin position="26"/>
        <end position="87"/>
    </location>
</feature>
<dbReference type="AlphaFoldDB" id="A0A0C9S3C3"/>
<organism evidence="2">
    <name type="scientific">Amblyomma americanum</name>
    <name type="common">Lone star tick</name>
    <dbReference type="NCBI Taxonomy" id="6943"/>
    <lineage>
        <taxon>Eukaryota</taxon>
        <taxon>Metazoa</taxon>
        <taxon>Ecdysozoa</taxon>
        <taxon>Arthropoda</taxon>
        <taxon>Chelicerata</taxon>
        <taxon>Arachnida</taxon>
        <taxon>Acari</taxon>
        <taxon>Parasitiformes</taxon>
        <taxon>Ixodida</taxon>
        <taxon>Ixodoidea</taxon>
        <taxon>Ixodidae</taxon>
        <taxon>Amblyomminae</taxon>
        <taxon>Amblyomma</taxon>
    </lineage>
</organism>